<dbReference type="EMBL" id="CP053085">
    <property type="protein sequence ID" value="QJR38109.1"/>
    <property type="molecule type" value="Genomic_DNA"/>
</dbReference>
<organism evidence="10 11">
    <name type="scientific">Gemmatimonas groenlandica</name>
    <dbReference type="NCBI Taxonomy" id="2732249"/>
    <lineage>
        <taxon>Bacteria</taxon>
        <taxon>Pseudomonadati</taxon>
        <taxon>Gemmatimonadota</taxon>
        <taxon>Gemmatimonadia</taxon>
        <taxon>Gemmatimonadales</taxon>
        <taxon>Gemmatimonadaceae</taxon>
        <taxon>Gemmatimonas</taxon>
    </lineage>
</organism>
<feature type="domain" description="Ribosomal RNA adenine methylase transferase N-terminal" evidence="9">
    <location>
        <begin position="18"/>
        <end position="187"/>
    </location>
</feature>
<dbReference type="GO" id="GO:0003723">
    <property type="term" value="F:RNA binding"/>
    <property type="evidence" value="ECO:0007669"/>
    <property type="project" value="UniProtKB-UniRule"/>
</dbReference>
<dbReference type="Gene3D" id="3.40.50.150">
    <property type="entry name" value="Vaccinia Virus protein VP39"/>
    <property type="match status" value="1"/>
</dbReference>
<comment type="function">
    <text evidence="7">Specifically dimethylates two adjacent adenosines (A1518 and A1519) in the loop of a conserved hairpin near the 3'-end of 16S rRNA in the 30S particle. May play a critical role in biogenesis of 30S subunits.</text>
</comment>
<proteinExistence type="inferred from homology"/>
<dbReference type="Gene3D" id="1.10.8.100">
    <property type="entry name" value="Ribosomal RNA adenine dimethylase-like, domain 2"/>
    <property type="match status" value="1"/>
</dbReference>
<dbReference type="NCBIfam" id="TIGR00755">
    <property type="entry name" value="ksgA"/>
    <property type="match status" value="1"/>
</dbReference>
<evidence type="ECO:0000313" key="10">
    <source>
        <dbReference type="EMBL" id="QJR38109.1"/>
    </source>
</evidence>
<evidence type="ECO:0000259" key="9">
    <source>
        <dbReference type="SMART" id="SM00650"/>
    </source>
</evidence>
<reference evidence="10 11" key="1">
    <citation type="submission" date="2020-05" db="EMBL/GenBank/DDBJ databases">
        <title>Complete genome sequence of Gemmatimonas greenlandica TET16.</title>
        <authorList>
            <person name="Zeng Y."/>
        </authorList>
    </citation>
    <scope>NUCLEOTIDE SEQUENCE [LARGE SCALE GENOMIC DNA]</scope>
    <source>
        <strain evidence="10 11">TET16</strain>
    </source>
</reference>
<dbReference type="GO" id="GO:0005829">
    <property type="term" value="C:cytosol"/>
    <property type="evidence" value="ECO:0007669"/>
    <property type="project" value="TreeGrafter"/>
</dbReference>
<evidence type="ECO:0000256" key="1">
    <source>
        <dbReference type="ARBA" id="ARBA00022490"/>
    </source>
</evidence>
<evidence type="ECO:0000256" key="3">
    <source>
        <dbReference type="ARBA" id="ARBA00022603"/>
    </source>
</evidence>
<dbReference type="CDD" id="cd02440">
    <property type="entry name" value="AdoMet_MTases"/>
    <property type="match status" value="1"/>
</dbReference>
<dbReference type="InterPro" id="IPR020598">
    <property type="entry name" value="rRNA_Ade_methylase_Trfase_N"/>
</dbReference>
<dbReference type="GO" id="GO:0052908">
    <property type="term" value="F:16S rRNA (adenine(1518)-N(6)/adenine(1519)-N(6))-dimethyltransferase activity"/>
    <property type="evidence" value="ECO:0007669"/>
    <property type="project" value="UniProtKB-EC"/>
</dbReference>
<evidence type="ECO:0000256" key="7">
    <source>
        <dbReference type="HAMAP-Rule" id="MF_00607"/>
    </source>
</evidence>
<comment type="catalytic activity">
    <reaction evidence="7">
        <text>adenosine(1518)/adenosine(1519) in 16S rRNA + 4 S-adenosyl-L-methionine = N(6)-dimethyladenosine(1518)/N(6)-dimethyladenosine(1519) in 16S rRNA + 4 S-adenosyl-L-homocysteine + 4 H(+)</text>
        <dbReference type="Rhea" id="RHEA:19609"/>
        <dbReference type="Rhea" id="RHEA-COMP:10232"/>
        <dbReference type="Rhea" id="RHEA-COMP:10233"/>
        <dbReference type="ChEBI" id="CHEBI:15378"/>
        <dbReference type="ChEBI" id="CHEBI:57856"/>
        <dbReference type="ChEBI" id="CHEBI:59789"/>
        <dbReference type="ChEBI" id="CHEBI:74411"/>
        <dbReference type="ChEBI" id="CHEBI:74493"/>
        <dbReference type="EC" id="2.1.1.182"/>
    </reaction>
</comment>
<keyword evidence="2 7" id="KW-0698">rRNA processing</keyword>
<dbReference type="InterPro" id="IPR020596">
    <property type="entry name" value="rRNA_Ade_Mease_Trfase_CS"/>
</dbReference>
<feature type="binding site" evidence="7 8">
    <location>
        <position position="13"/>
    </location>
    <ligand>
        <name>S-adenosyl-L-methionine</name>
        <dbReference type="ChEBI" id="CHEBI:59789"/>
    </ligand>
</feature>
<dbReference type="Pfam" id="PF00398">
    <property type="entry name" value="RrnaAD"/>
    <property type="match status" value="1"/>
</dbReference>
<name>A0A6M4IWQ1_9BACT</name>
<dbReference type="AlphaFoldDB" id="A0A6M4IWQ1"/>
<dbReference type="InterPro" id="IPR029063">
    <property type="entry name" value="SAM-dependent_MTases_sf"/>
</dbReference>
<feature type="binding site" evidence="7 8">
    <location>
        <position position="11"/>
    </location>
    <ligand>
        <name>S-adenosyl-L-methionine</name>
        <dbReference type="ChEBI" id="CHEBI:59789"/>
    </ligand>
</feature>
<dbReference type="InterPro" id="IPR023165">
    <property type="entry name" value="rRNA_Ade_diMease-like_C"/>
</dbReference>
<keyword evidence="11" id="KW-1185">Reference proteome</keyword>
<keyword evidence="5 7" id="KW-0949">S-adenosyl-L-methionine</keyword>
<dbReference type="EC" id="2.1.1.182" evidence="7"/>
<dbReference type="InterPro" id="IPR001737">
    <property type="entry name" value="KsgA/Erm"/>
</dbReference>
<dbReference type="PANTHER" id="PTHR11727:SF7">
    <property type="entry name" value="DIMETHYLADENOSINE TRANSFERASE-RELATED"/>
    <property type="match status" value="1"/>
</dbReference>
<evidence type="ECO:0000256" key="5">
    <source>
        <dbReference type="ARBA" id="ARBA00022691"/>
    </source>
</evidence>
<protein>
    <recommendedName>
        <fullName evidence="7">Ribosomal RNA small subunit methyltransferase A</fullName>
        <ecNumber evidence="7">2.1.1.182</ecNumber>
    </recommendedName>
    <alternativeName>
        <fullName evidence="7">16S rRNA (adenine(1518)-N(6)/adenine(1519)-N(6))-dimethyltransferase</fullName>
    </alternativeName>
    <alternativeName>
        <fullName evidence="7">16S rRNA dimethyladenosine transferase</fullName>
    </alternativeName>
    <alternativeName>
        <fullName evidence="7">16S rRNA dimethylase</fullName>
    </alternativeName>
    <alternativeName>
        <fullName evidence="7">S-adenosylmethionine-6-N', N'-adenosyl(rRNA) dimethyltransferase</fullName>
    </alternativeName>
</protein>
<accession>A0A6M4IWQ1</accession>
<dbReference type="PROSITE" id="PS51689">
    <property type="entry name" value="SAM_RNA_A_N6_MT"/>
    <property type="match status" value="1"/>
</dbReference>
<dbReference type="SUPFAM" id="SSF53335">
    <property type="entry name" value="S-adenosyl-L-methionine-dependent methyltransferases"/>
    <property type="match status" value="1"/>
</dbReference>
<comment type="similarity">
    <text evidence="7">Belongs to the class I-like SAM-binding methyltransferase superfamily. rRNA adenine N(6)-methyltransferase family. RsmA subfamily.</text>
</comment>
<evidence type="ECO:0000256" key="8">
    <source>
        <dbReference type="PROSITE-ProRule" id="PRU01026"/>
    </source>
</evidence>
<feature type="binding site" evidence="7 8">
    <location>
        <position position="103"/>
    </location>
    <ligand>
        <name>S-adenosyl-L-methionine</name>
        <dbReference type="ChEBI" id="CHEBI:59789"/>
    </ligand>
</feature>
<evidence type="ECO:0000256" key="2">
    <source>
        <dbReference type="ARBA" id="ARBA00022552"/>
    </source>
</evidence>
<gene>
    <name evidence="7 10" type="primary">rsmA</name>
    <name evidence="7" type="synonym">ksgA</name>
    <name evidence="10" type="ORF">HKW67_04940</name>
</gene>
<evidence type="ECO:0000256" key="4">
    <source>
        <dbReference type="ARBA" id="ARBA00022679"/>
    </source>
</evidence>
<comment type="subcellular location">
    <subcellularLocation>
        <location evidence="7">Cytoplasm</location>
    </subcellularLocation>
</comment>
<dbReference type="SMART" id="SM00650">
    <property type="entry name" value="rADc"/>
    <property type="match status" value="1"/>
</dbReference>
<evidence type="ECO:0000256" key="6">
    <source>
        <dbReference type="ARBA" id="ARBA00022884"/>
    </source>
</evidence>
<sequence>MPAARKRFGQHFLKDARVLDSIVDALGPLEGRTVVEIGPGRGALTDRLVERAGRVIAIELDRDLVQHLRTRYADMPHVEIVEADVLTVSLPTLAGGPYVLVGNVPYYITTPIIFHALELPRPEVAVYLVQKEVAERMAAPPGDKTYGALSVNLQAVVDVAMVRKVPPSAFNPPPTVDSAVVRVTPRAVPSVEAEIEEKFRSFVLAAFGLRRKQLIRVVRTVASLDAERAATVLQEAGLPNDVRPETLTPADFARLVRVLTPRPDSPASS</sequence>
<feature type="binding site" evidence="7 8">
    <location>
        <position position="38"/>
    </location>
    <ligand>
        <name>S-adenosyl-L-methionine</name>
        <dbReference type="ChEBI" id="CHEBI:59789"/>
    </ligand>
</feature>
<feature type="binding site" evidence="7 8">
    <location>
        <position position="84"/>
    </location>
    <ligand>
        <name>S-adenosyl-L-methionine</name>
        <dbReference type="ChEBI" id="CHEBI:59789"/>
    </ligand>
</feature>
<feature type="binding site" evidence="7 8">
    <location>
        <position position="59"/>
    </location>
    <ligand>
        <name>S-adenosyl-L-methionine</name>
        <dbReference type="ChEBI" id="CHEBI:59789"/>
    </ligand>
</feature>
<dbReference type="PROSITE" id="PS01131">
    <property type="entry name" value="RRNA_A_DIMETH"/>
    <property type="match status" value="1"/>
</dbReference>
<keyword evidence="3 7" id="KW-0489">Methyltransferase</keyword>
<dbReference type="Proteomes" id="UP000500938">
    <property type="component" value="Chromosome"/>
</dbReference>
<dbReference type="KEGG" id="ggr:HKW67_04940"/>
<keyword evidence="4 7" id="KW-0808">Transferase</keyword>
<keyword evidence="6 7" id="KW-0694">RNA-binding</keyword>
<evidence type="ECO:0000313" key="11">
    <source>
        <dbReference type="Proteomes" id="UP000500938"/>
    </source>
</evidence>
<dbReference type="InterPro" id="IPR011530">
    <property type="entry name" value="rRNA_adenine_dimethylase"/>
</dbReference>
<dbReference type="HAMAP" id="MF_00607">
    <property type="entry name" value="16SrRNA_methyltr_A"/>
    <property type="match status" value="1"/>
</dbReference>
<keyword evidence="1 7" id="KW-0963">Cytoplasm</keyword>
<dbReference type="PANTHER" id="PTHR11727">
    <property type="entry name" value="DIMETHYLADENOSINE TRANSFERASE"/>
    <property type="match status" value="1"/>
</dbReference>